<comment type="caution">
    <text evidence="2">The sequence shown here is derived from an EMBL/GenBank/DDBJ whole genome shotgun (WGS) entry which is preliminary data.</text>
</comment>
<name>A0A5C8ZQR9_9GAMM</name>
<dbReference type="PANTHER" id="PTHR33121">
    <property type="entry name" value="CYCLIC DI-GMP PHOSPHODIESTERASE PDEF"/>
    <property type="match status" value="1"/>
</dbReference>
<organism evidence="2 3">
    <name type="scientific">Parahaliea aestuarii</name>
    <dbReference type="NCBI Taxonomy" id="1852021"/>
    <lineage>
        <taxon>Bacteria</taxon>
        <taxon>Pseudomonadati</taxon>
        <taxon>Pseudomonadota</taxon>
        <taxon>Gammaproteobacteria</taxon>
        <taxon>Cellvibrionales</taxon>
        <taxon>Halieaceae</taxon>
        <taxon>Parahaliea</taxon>
    </lineage>
</organism>
<dbReference type="Proteomes" id="UP000321933">
    <property type="component" value="Unassembled WGS sequence"/>
</dbReference>
<dbReference type="OrthoDB" id="1673646at2"/>
<feature type="domain" description="EAL" evidence="1">
    <location>
        <begin position="111"/>
        <end position="355"/>
    </location>
</feature>
<dbReference type="InterPro" id="IPR001633">
    <property type="entry name" value="EAL_dom"/>
</dbReference>
<reference evidence="2 3" key="1">
    <citation type="submission" date="2019-08" db="EMBL/GenBank/DDBJ databases">
        <title>Parahaliea maris sp. nov., isolated from the surface seawater.</title>
        <authorList>
            <person name="Liu Y."/>
        </authorList>
    </citation>
    <scope>NUCLEOTIDE SEQUENCE [LARGE SCALE GENOMIC DNA]</scope>
    <source>
        <strain evidence="2 3">S2-26</strain>
    </source>
</reference>
<dbReference type="SMART" id="SM00052">
    <property type="entry name" value="EAL"/>
    <property type="match status" value="1"/>
</dbReference>
<protein>
    <submittedName>
        <fullName evidence="2">EAL domain-containing protein</fullName>
    </submittedName>
</protein>
<dbReference type="Pfam" id="PF00563">
    <property type="entry name" value="EAL"/>
    <property type="match status" value="1"/>
</dbReference>
<dbReference type="EMBL" id="VRYZ01000008">
    <property type="protein sequence ID" value="TXS89681.1"/>
    <property type="molecule type" value="Genomic_DNA"/>
</dbReference>
<dbReference type="PANTHER" id="PTHR33121:SF70">
    <property type="entry name" value="SIGNALING PROTEIN YKOW"/>
    <property type="match status" value="1"/>
</dbReference>
<keyword evidence="3" id="KW-1185">Reference proteome</keyword>
<dbReference type="PROSITE" id="PS50883">
    <property type="entry name" value="EAL"/>
    <property type="match status" value="1"/>
</dbReference>
<dbReference type="Gene3D" id="3.20.20.450">
    <property type="entry name" value="EAL domain"/>
    <property type="match status" value="1"/>
</dbReference>
<dbReference type="SUPFAM" id="SSF141868">
    <property type="entry name" value="EAL domain-like"/>
    <property type="match status" value="1"/>
</dbReference>
<evidence type="ECO:0000313" key="3">
    <source>
        <dbReference type="Proteomes" id="UP000321933"/>
    </source>
</evidence>
<sequence>MGKGMSLEAGYGRELLGNLLGRAVVECEEKFGVKAYFAPAPGVSIDPLGKVPAGGPWECVAIDGVAAVPLGEFGCSAPGAEVSRDALLAYLAEKAFATVITLRSLLSAQSTPLVEGQTIDALLGDSRYQATFQPLMDASTGRPIGHEALSSFAGYGIKPLDMLALADTRGLRGELEIALAHSAIKAFACSAPCQGFLSLNLSEEGICSGYLEGLLNGAVAPQQLVIEITETRPIGNYEQVLMHLERARARGVRVAVDDVGAGYASLHHVLELSPDIIKVDRSLVAKVGEKPQYAQMLRMLGLYAARIGALCIAEGVETAQQATILQLEGIRYQQGYYYQGPSAVLACAGAGTCQAA</sequence>
<accession>A0A5C8ZQR9</accession>
<dbReference type="InterPro" id="IPR050706">
    <property type="entry name" value="Cyclic-di-GMP_PDE-like"/>
</dbReference>
<dbReference type="InterPro" id="IPR035919">
    <property type="entry name" value="EAL_sf"/>
</dbReference>
<proteinExistence type="predicted"/>
<dbReference type="AlphaFoldDB" id="A0A5C8ZQR9"/>
<evidence type="ECO:0000259" key="1">
    <source>
        <dbReference type="PROSITE" id="PS50883"/>
    </source>
</evidence>
<dbReference type="GO" id="GO:0071111">
    <property type="term" value="F:cyclic-guanylate-specific phosphodiesterase activity"/>
    <property type="evidence" value="ECO:0007669"/>
    <property type="project" value="InterPro"/>
</dbReference>
<evidence type="ECO:0000313" key="2">
    <source>
        <dbReference type="EMBL" id="TXS89681.1"/>
    </source>
</evidence>
<dbReference type="CDD" id="cd01948">
    <property type="entry name" value="EAL"/>
    <property type="match status" value="1"/>
</dbReference>
<gene>
    <name evidence="2" type="ORF">FVW59_16855</name>
</gene>